<dbReference type="Proteomes" id="UP000050761">
    <property type="component" value="Unassembled WGS sequence"/>
</dbReference>
<accession>A0A3P7YZU0</accession>
<sequence length="77" mass="8713">MRIRYTDRLTNEEYYVAAARATSGRTYSLNAGAPPAEISHAMDTARKANKRPPNKHVAFMNNLKVMNISRQECEEIA</sequence>
<dbReference type="EMBL" id="UZAH01026620">
    <property type="protein sequence ID" value="VDO83219.1"/>
    <property type="molecule type" value="Genomic_DNA"/>
</dbReference>
<reference evidence="1 2" key="1">
    <citation type="submission" date="2018-11" db="EMBL/GenBank/DDBJ databases">
        <authorList>
            <consortium name="Pathogen Informatics"/>
        </authorList>
    </citation>
    <scope>NUCLEOTIDE SEQUENCE [LARGE SCALE GENOMIC DNA]</scope>
</reference>
<keyword evidence="2" id="KW-1185">Reference proteome</keyword>
<organism evidence="2 3">
    <name type="scientific">Heligmosomoides polygyrus</name>
    <name type="common">Parasitic roundworm</name>
    <dbReference type="NCBI Taxonomy" id="6339"/>
    <lineage>
        <taxon>Eukaryota</taxon>
        <taxon>Metazoa</taxon>
        <taxon>Ecdysozoa</taxon>
        <taxon>Nematoda</taxon>
        <taxon>Chromadorea</taxon>
        <taxon>Rhabditida</taxon>
        <taxon>Rhabditina</taxon>
        <taxon>Rhabditomorpha</taxon>
        <taxon>Strongyloidea</taxon>
        <taxon>Heligmosomidae</taxon>
        <taxon>Heligmosomoides</taxon>
    </lineage>
</organism>
<reference evidence="3" key="2">
    <citation type="submission" date="2019-09" db="UniProtKB">
        <authorList>
            <consortium name="WormBaseParasite"/>
        </authorList>
    </citation>
    <scope>IDENTIFICATION</scope>
</reference>
<dbReference type="AlphaFoldDB" id="A0A183FQJ1"/>
<accession>A0A183FQJ1</accession>
<gene>
    <name evidence="1" type="ORF">HPBE_LOCUS10007</name>
</gene>
<protein>
    <submittedName>
        <fullName evidence="3">DUF1508 domain-containing protein</fullName>
    </submittedName>
</protein>
<evidence type="ECO:0000313" key="2">
    <source>
        <dbReference type="Proteomes" id="UP000050761"/>
    </source>
</evidence>
<name>A0A183FQJ1_HELPZ</name>
<evidence type="ECO:0000313" key="3">
    <source>
        <dbReference type="WBParaSite" id="HPBE_0001000601-mRNA-1"/>
    </source>
</evidence>
<dbReference type="WBParaSite" id="HPBE_0001000601-mRNA-1">
    <property type="protein sequence ID" value="HPBE_0001000601-mRNA-1"/>
    <property type="gene ID" value="HPBE_0001000601"/>
</dbReference>
<evidence type="ECO:0000313" key="1">
    <source>
        <dbReference type="EMBL" id="VDO83219.1"/>
    </source>
</evidence>
<proteinExistence type="predicted"/>